<organism evidence="2">
    <name type="scientific">Drosophila persimilis</name>
    <name type="common">Fruit fly</name>
    <dbReference type="NCBI Taxonomy" id="7234"/>
    <lineage>
        <taxon>Eukaryota</taxon>
        <taxon>Metazoa</taxon>
        <taxon>Ecdysozoa</taxon>
        <taxon>Arthropoda</taxon>
        <taxon>Hexapoda</taxon>
        <taxon>Insecta</taxon>
        <taxon>Pterygota</taxon>
        <taxon>Neoptera</taxon>
        <taxon>Endopterygota</taxon>
        <taxon>Diptera</taxon>
        <taxon>Brachycera</taxon>
        <taxon>Muscomorpha</taxon>
        <taxon>Ephydroidea</taxon>
        <taxon>Drosophilidae</taxon>
        <taxon>Drosophila</taxon>
        <taxon>Sophophora</taxon>
    </lineage>
</organism>
<sequence length="53" mass="5959">MFTQGLSIHIKMTQASGPKGVDISFISDSDDKKYIIELSPMEIRTFVVYLSGY</sequence>
<dbReference type="Proteomes" id="UP000008744">
    <property type="component" value="Unassembled WGS sequence"/>
</dbReference>
<name>B4G756_DROPE</name>
<protein>
    <submittedName>
        <fullName evidence="1">GL20547</fullName>
    </submittedName>
</protein>
<accession>B4G756</accession>
<dbReference type="HOGENOM" id="CLU_3070902_0_0_1"/>
<evidence type="ECO:0000313" key="1">
    <source>
        <dbReference type="EMBL" id="EDW28310.1"/>
    </source>
</evidence>
<reference evidence="1 2" key="1">
    <citation type="journal article" date="2007" name="Nature">
        <title>Evolution of genes and genomes on the Drosophila phylogeny.</title>
        <authorList>
            <consortium name="Drosophila 12 Genomes Consortium"/>
            <person name="Clark A.G."/>
            <person name="Eisen M.B."/>
            <person name="Smith D.R."/>
            <person name="Bergman C.M."/>
            <person name="Oliver B."/>
            <person name="Markow T.A."/>
            <person name="Kaufman T.C."/>
            <person name="Kellis M."/>
            <person name="Gelbart W."/>
            <person name="Iyer V.N."/>
            <person name="Pollard D.A."/>
            <person name="Sackton T.B."/>
            <person name="Larracuente A.M."/>
            <person name="Singh N.D."/>
            <person name="Abad J.P."/>
            <person name="Abt D.N."/>
            <person name="Adryan B."/>
            <person name="Aguade M."/>
            <person name="Akashi H."/>
            <person name="Anderson W.W."/>
            <person name="Aquadro C.F."/>
            <person name="Ardell D.H."/>
            <person name="Arguello R."/>
            <person name="Artieri C.G."/>
            <person name="Barbash D.A."/>
            <person name="Barker D."/>
            <person name="Barsanti P."/>
            <person name="Batterham P."/>
            <person name="Batzoglou S."/>
            <person name="Begun D."/>
            <person name="Bhutkar A."/>
            <person name="Blanco E."/>
            <person name="Bosak S.A."/>
            <person name="Bradley R.K."/>
            <person name="Brand A.D."/>
            <person name="Brent M.R."/>
            <person name="Brooks A.N."/>
            <person name="Brown R.H."/>
            <person name="Butlin R.K."/>
            <person name="Caggese C."/>
            <person name="Calvi B.R."/>
            <person name="Bernardo de Carvalho A."/>
            <person name="Caspi A."/>
            <person name="Castrezana S."/>
            <person name="Celniker S.E."/>
            <person name="Chang J.L."/>
            <person name="Chapple C."/>
            <person name="Chatterji S."/>
            <person name="Chinwalla A."/>
            <person name="Civetta A."/>
            <person name="Clifton S.W."/>
            <person name="Comeron J.M."/>
            <person name="Costello J.C."/>
            <person name="Coyne J.A."/>
            <person name="Daub J."/>
            <person name="David R.G."/>
            <person name="Delcher A.L."/>
            <person name="Delehaunty K."/>
            <person name="Do C.B."/>
            <person name="Ebling H."/>
            <person name="Edwards K."/>
            <person name="Eickbush T."/>
            <person name="Evans J.D."/>
            <person name="Filipski A."/>
            <person name="Findeiss S."/>
            <person name="Freyhult E."/>
            <person name="Fulton L."/>
            <person name="Fulton R."/>
            <person name="Garcia A.C."/>
            <person name="Gardiner A."/>
            <person name="Garfield D.A."/>
            <person name="Garvin B.E."/>
            <person name="Gibson G."/>
            <person name="Gilbert D."/>
            <person name="Gnerre S."/>
            <person name="Godfrey J."/>
            <person name="Good R."/>
            <person name="Gotea V."/>
            <person name="Gravely B."/>
            <person name="Greenberg A.J."/>
            <person name="Griffiths-Jones S."/>
            <person name="Gross S."/>
            <person name="Guigo R."/>
            <person name="Gustafson E.A."/>
            <person name="Haerty W."/>
            <person name="Hahn M.W."/>
            <person name="Halligan D.L."/>
            <person name="Halpern A.L."/>
            <person name="Halter G.M."/>
            <person name="Han M.V."/>
            <person name="Heger A."/>
            <person name="Hillier L."/>
            <person name="Hinrichs A.S."/>
            <person name="Holmes I."/>
            <person name="Hoskins R.A."/>
            <person name="Hubisz M.J."/>
            <person name="Hultmark D."/>
            <person name="Huntley M.A."/>
            <person name="Jaffe D.B."/>
            <person name="Jagadeeshan S."/>
            <person name="Jeck W.R."/>
            <person name="Johnson J."/>
            <person name="Jones C.D."/>
            <person name="Jordan W.C."/>
            <person name="Karpen G.H."/>
            <person name="Kataoka E."/>
            <person name="Keightley P.D."/>
            <person name="Kheradpour P."/>
            <person name="Kirkness E.F."/>
            <person name="Koerich L.B."/>
            <person name="Kristiansen K."/>
            <person name="Kudrna D."/>
            <person name="Kulathinal R.J."/>
            <person name="Kumar S."/>
            <person name="Kwok R."/>
            <person name="Lander E."/>
            <person name="Langley C.H."/>
            <person name="Lapoint R."/>
            <person name="Lazzaro B.P."/>
            <person name="Lee S.J."/>
            <person name="Levesque L."/>
            <person name="Li R."/>
            <person name="Lin C.F."/>
            <person name="Lin M.F."/>
            <person name="Lindblad-Toh K."/>
            <person name="Llopart A."/>
            <person name="Long M."/>
            <person name="Low L."/>
            <person name="Lozovsky E."/>
            <person name="Lu J."/>
            <person name="Luo M."/>
            <person name="Machado C.A."/>
            <person name="Makalowski W."/>
            <person name="Marzo M."/>
            <person name="Matsuda M."/>
            <person name="Matzkin L."/>
            <person name="McAllister B."/>
            <person name="McBride C.S."/>
            <person name="McKernan B."/>
            <person name="McKernan K."/>
            <person name="Mendez-Lago M."/>
            <person name="Minx P."/>
            <person name="Mollenhauer M.U."/>
            <person name="Montooth K."/>
            <person name="Mount S.M."/>
            <person name="Mu X."/>
            <person name="Myers E."/>
            <person name="Negre B."/>
            <person name="Newfeld S."/>
            <person name="Nielsen R."/>
            <person name="Noor M.A."/>
            <person name="O'Grady P."/>
            <person name="Pachter L."/>
            <person name="Papaceit M."/>
            <person name="Parisi M.J."/>
            <person name="Parisi M."/>
            <person name="Parts L."/>
            <person name="Pedersen J.S."/>
            <person name="Pesole G."/>
            <person name="Phillippy A.M."/>
            <person name="Ponting C.P."/>
            <person name="Pop M."/>
            <person name="Porcelli D."/>
            <person name="Powell J.R."/>
            <person name="Prohaska S."/>
            <person name="Pruitt K."/>
            <person name="Puig M."/>
            <person name="Quesneville H."/>
            <person name="Ram K.R."/>
            <person name="Rand D."/>
            <person name="Rasmussen M.D."/>
            <person name="Reed L.K."/>
            <person name="Reenan R."/>
            <person name="Reily A."/>
            <person name="Remington K.A."/>
            <person name="Rieger T.T."/>
            <person name="Ritchie M.G."/>
            <person name="Robin C."/>
            <person name="Rogers Y.H."/>
            <person name="Rohde C."/>
            <person name="Rozas J."/>
            <person name="Rubenfield M.J."/>
            <person name="Ruiz A."/>
            <person name="Russo S."/>
            <person name="Salzberg S.L."/>
            <person name="Sanchez-Gracia A."/>
            <person name="Saranga D.J."/>
            <person name="Sato H."/>
            <person name="Schaeffer S.W."/>
            <person name="Schatz M.C."/>
            <person name="Schlenke T."/>
            <person name="Schwartz R."/>
            <person name="Segarra C."/>
            <person name="Singh R.S."/>
            <person name="Sirot L."/>
            <person name="Sirota M."/>
            <person name="Sisneros N.B."/>
            <person name="Smith C.D."/>
            <person name="Smith T.F."/>
            <person name="Spieth J."/>
            <person name="Stage D.E."/>
            <person name="Stark A."/>
            <person name="Stephan W."/>
            <person name="Strausberg R.L."/>
            <person name="Strempel S."/>
            <person name="Sturgill D."/>
            <person name="Sutton G."/>
            <person name="Sutton G.G."/>
            <person name="Tao W."/>
            <person name="Teichmann S."/>
            <person name="Tobari Y.N."/>
            <person name="Tomimura Y."/>
            <person name="Tsolas J.M."/>
            <person name="Valente V.L."/>
            <person name="Venter E."/>
            <person name="Venter J.C."/>
            <person name="Vicario S."/>
            <person name="Vieira F.G."/>
            <person name="Vilella A.J."/>
            <person name="Villasante A."/>
            <person name="Walenz B."/>
            <person name="Wang J."/>
            <person name="Wasserman M."/>
            <person name="Watts T."/>
            <person name="Wilson D."/>
            <person name="Wilson R.K."/>
            <person name="Wing R.A."/>
            <person name="Wolfner M.F."/>
            <person name="Wong A."/>
            <person name="Wong G.K."/>
            <person name="Wu C.I."/>
            <person name="Wu G."/>
            <person name="Yamamoto D."/>
            <person name="Yang H.P."/>
            <person name="Yang S.P."/>
            <person name="Yorke J.A."/>
            <person name="Yoshida K."/>
            <person name="Zdobnov E."/>
            <person name="Zhang P."/>
            <person name="Zhang Y."/>
            <person name="Zimin A.V."/>
            <person name="Baldwin J."/>
            <person name="Abdouelleil A."/>
            <person name="Abdulkadir J."/>
            <person name="Abebe A."/>
            <person name="Abera B."/>
            <person name="Abreu J."/>
            <person name="Acer S.C."/>
            <person name="Aftuck L."/>
            <person name="Alexander A."/>
            <person name="An P."/>
            <person name="Anderson E."/>
            <person name="Anderson S."/>
            <person name="Arachi H."/>
            <person name="Azer M."/>
            <person name="Bachantsang P."/>
            <person name="Barry A."/>
            <person name="Bayul T."/>
            <person name="Berlin A."/>
            <person name="Bessette D."/>
            <person name="Bloom T."/>
            <person name="Blye J."/>
            <person name="Boguslavskiy L."/>
            <person name="Bonnet C."/>
            <person name="Boukhgalter B."/>
            <person name="Bourzgui I."/>
            <person name="Brown A."/>
            <person name="Cahill P."/>
            <person name="Channer S."/>
            <person name="Cheshatsang Y."/>
            <person name="Chuda L."/>
            <person name="Citroen M."/>
            <person name="Collymore A."/>
            <person name="Cooke P."/>
            <person name="Costello M."/>
            <person name="D'Aco K."/>
            <person name="Daza R."/>
            <person name="De Haan G."/>
            <person name="DeGray S."/>
            <person name="DeMaso C."/>
            <person name="Dhargay N."/>
            <person name="Dooley K."/>
            <person name="Dooley E."/>
            <person name="Doricent M."/>
            <person name="Dorje P."/>
            <person name="Dorjee K."/>
            <person name="Dupes A."/>
            <person name="Elong R."/>
            <person name="Falk J."/>
            <person name="Farina A."/>
            <person name="Faro S."/>
            <person name="Ferguson D."/>
            <person name="Fisher S."/>
            <person name="Foley C.D."/>
            <person name="Franke A."/>
            <person name="Friedrich D."/>
            <person name="Gadbois L."/>
            <person name="Gearin G."/>
            <person name="Gearin C.R."/>
            <person name="Giannoukos G."/>
            <person name="Goode T."/>
            <person name="Graham J."/>
            <person name="Grandbois E."/>
            <person name="Grewal S."/>
            <person name="Gyaltsen K."/>
            <person name="Hafez N."/>
            <person name="Hagos B."/>
            <person name="Hall J."/>
            <person name="Henson C."/>
            <person name="Hollinger A."/>
            <person name="Honan T."/>
            <person name="Huard M.D."/>
            <person name="Hughes L."/>
            <person name="Hurhula B."/>
            <person name="Husby M.E."/>
            <person name="Kamat A."/>
            <person name="Kanga B."/>
            <person name="Kashin S."/>
            <person name="Khazanovich D."/>
            <person name="Kisner P."/>
            <person name="Lance K."/>
            <person name="Lara M."/>
            <person name="Lee W."/>
            <person name="Lennon N."/>
            <person name="Letendre F."/>
            <person name="LeVine R."/>
            <person name="Lipovsky A."/>
            <person name="Liu X."/>
            <person name="Liu J."/>
            <person name="Liu S."/>
            <person name="Lokyitsang T."/>
            <person name="Lokyitsang Y."/>
            <person name="Lubonja R."/>
            <person name="Lui A."/>
            <person name="MacDonald P."/>
            <person name="Magnisalis V."/>
            <person name="Maru K."/>
            <person name="Matthews C."/>
            <person name="McCusker W."/>
            <person name="McDonough S."/>
            <person name="Mehta T."/>
            <person name="Meldrim J."/>
            <person name="Meneus L."/>
            <person name="Mihai O."/>
            <person name="Mihalev A."/>
            <person name="Mihova T."/>
            <person name="Mittelman R."/>
            <person name="Mlenga V."/>
            <person name="Montmayeur A."/>
            <person name="Mulrain L."/>
            <person name="Navidi A."/>
            <person name="Naylor J."/>
            <person name="Negash T."/>
            <person name="Nguyen T."/>
            <person name="Nguyen N."/>
            <person name="Nicol R."/>
            <person name="Norbu C."/>
            <person name="Norbu N."/>
            <person name="Novod N."/>
            <person name="O'Neill B."/>
            <person name="Osman S."/>
            <person name="Markiewicz E."/>
            <person name="Oyono O.L."/>
            <person name="Patti C."/>
            <person name="Phunkhang P."/>
            <person name="Pierre F."/>
            <person name="Priest M."/>
            <person name="Raghuraman S."/>
            <person name="Rege F."/>
            <person name="Reyes R."/>
            <person name="Rise C."/>
            <person name="Rogov P."/>
            <person name="Ross K."/>
            <person name="Ryan E."/>
            <person name="Settipalli S."/>
            <person name="Shea T."/>
            <person name="Sherpa N."/>
            <person name="Shi L."/>
            <person name="Shih D."/>
            <person name="Sparrow T."/>
            <person name="Spaulding J."/>
            <person name="Stalker J."/>
            <person name="Stange-Thomann N."/>
            <person name="Stavropoulos S."/>
            <person name="Stone C."/>
            <person name="Strader C."/>
            <person name="Tesfaye S."/>
            <person name="Thomson T."/>
            <person name="Thoulutsang Y."/>
            <person name="Thoulutsang D."/>
            <person name="Topham K."/>
            <person name="Topping I."/>
            <person name="Tsamla T."/>
            <person name="Vassiliev H."/>
            <person name="Vo A."/>
            <person name="Wangchuk T."/>
            <person name="Wangdi T."/>
            <person name="Weiand M."/>
            <person name="Wilkinson J."/>
            <person name="Wilson A."/>
            <person name="Yadav S."/>
            <person name="Young G."/>
            <person name="Yu Q."/>
            <person name="Zembek L."/>
            <person name="Zhong D."/>
            <person name="Zimmer A."/>
            <person name="Zwirko Z."/>
            <person name="Jaffe D.B."/>
            <person name="Alvarez P."/>
            <person name="Brockman W."/>
            <person name="Butler J."/>
            <person name="Chin C."/>
            <person name="Gnerre S."/>
            <person name="Grabherr M."/>
            <person name="Kleber M."/>
            <person name="Mauceli E."/>
            <person name="MacCallum I."/>
        </authorList>
    </citation>
    <scope>NUCLEOTIDE SEQUENCE [LARGE SCALE GENOMIC DNA]</scope>
    <source>
        <strain evidence="2">MSH-3 / Tucson 14011-0111.49</strain>
    </source>
</reference>
<proteinExistence type="predicted"/>
<keyword evidence="2" id="KW-1185">Reference proteome</keyword>
<dbReference type="AlphaFoldDB" id="B4G756"/>
<gene>
    <name evidence="1" type="primary">Dper\GL20547</name>
    <name evidence="1" type="ORF">Dper_GL20547</name>
</gene>
<evidence type="ECO:0000313" key="2">
    <source>
        <dbReference type="Proteomes" id="UP000008744"/>
    </source>
</evidence>
<dbReference type="EMBL" id="CH479180">
    <property type="protein sequence ID" value="EDW28310.1"/>
    <property type="molecule type" value="Genomic_DNA"/>
</dbReference>